<keyword evidence="2" id="KW-1185">Reference proteome</keyword>
<dbReference type="AlphaFoldDB" id="A0A5N6L2L7"/>
<evidence type="ECO:0000313" key="1">
    <source>
        <dbReference type="EMBL" id="KAB8556611.1"/>
    </source>
</evidence>
<comment type="caution">
    <text evidence="1">The sequence shown here is derived from an EMBL/GenBank/DDBJ whole genome shotgun (WGS) entry which is preliminary data.</text>
</comment>
<name>A0A5N6L2L7_9ROSI</name>
<dbReference type="EMBL" id="VIBQ01000062">
    <property type="protein sequence ID" value="KAB8556611.1"/>
    <property type="molecule type" value="Genomic_DNA"/>
</dbReference>
<proteinExistence type="predicted"/>
<accession>A0A5N6L2L7</accession>
<gene>
    <name evidence="1" type="ORF">FH972_025648</name>
</gene>
<dbReference type="Proteomes" id="UP000327013">
    <property type="component" value="Unassembled WGS sequence"/>
</dbReference>
<organism evidence="1 2">
    <name type="scientific">Carpinus fangiana</name>
    <dbReference type="NCBI Taxonomy" id="176857"/>
    <lineage>
        <taxon>Eukaryota</taxon>
        <taxon>Viridiplantae</taxon>
        <taxon>Streptophyta</taxon>
        <taxon>Embryophyta</taxon>
        <taxon>Tracheophyta</taxon>
        <taxon>Spermatophyta</taxon>
        <taxon>Magnoliopsida</taxon>
        <taxon>eudicotyledons</taxon>
        <taxon>Gunneridae</taxon>
        <taxon>Pentapetalae</taxon>
        <taxon>rosids</taxon>
        <taxon>fabids</taxon>
        <taxon>Fagales</taxon>
        <taxon>Betulaceae</taxon>
        <taxon>Carpinus</taxon>
    </lineage>
</organism>
<evidence type="ECO:0000313" key="2">
    <source>
        <dbReference type="Proteomes" id="UP000327013"/>
    </source>
</evidence>
<sequence>MLIPDVQVDRRCPYALWLAARKQGNDWQGVAGSVSDYPKEVLNICALGGAHQQAAVEHLGVMAAERLNSLGLHFLVRDPTRNSSCRRDWPHSCHAVHARHTCQDNFLPRKTLVAAGEDVGAPGINSARVHSCPMFVEFASGGQAPMHSPVTIIPPVPGSSARGHAKVIHYQFLRIPHKISVSEKTNAQR</sequence>
<reference evidence="1 2" key="1">
    <citation type="submission" date="2019-06" db="EMBL/GenBank/DDBJ databases">
        <title>A chromosomal-level reference genome of Carpinus fangiana (Coryloideae, Betulaceae).</title>
        <authorList>
            <person name="Yang X."/>
            <person name="Wang Z."/>
            <person name="Zhang L."/>
            <person name="Hao G."/>
            <person name="Liu J."/>
            <person name="Yang Y."/>
        </authorList>
    </citation>
    <scope>NUCLEOTIDE SEQUENCE [LARGE SCALE GENOMIC DNA]</scope>
    <source>
        <strain evidence="1">Cfa_2016G</strain>
        <tissue evidence="1">Leaf</tissue>
    </source>
</reference>
<protein>
    <submittedName>
        <fullName evidence="1">Uncharacterized protein</fullName>
    </submittedName>
</protein>